<dbReference type="Proteomes" id="UP000277424">
    <property type="component" value="Unassembled WGS sequence"/>
</dbReference>
<evidence type="ECO:0000313" key="1">
    <source>
        <dbReference type="EMBL" id="RKQ72316.1"/>
    </source>
</evidence>
<gene>
    <name evidence="1" type="ORF">BCL74_0079</name>
</gene>
<protein>
    <recommendedName>
        <fullName evidence="3">DUF2946 family protein</fullName>
    </recommendedName>
</protein>
<accession>A0A420WN48</accession>
<sequence length="130" mass="13387">MFNLAAHRKDRTVATIAAFILLLQALFASLAIAGGPSDAALDAFGNRLCIANPDATGDNTDRNAHPALPDCCTASCSMFAPVVADDRSRSLFSVPLPASASLAWALSGDHFAVPALLRGPGSPRAPPFAV</sequence>
<reference evidence="1 2" key="1">
    <citation type="submission" date="2018-10" db="EMBL/GenBank/DDBJ databases">
        <title>Comparative analysis of microorganisms from saline springs in Andes Mountain Range, Colombia.</title>
        <authorList>
            <person name="Rubin E."/>
        </authorList>
    </citation>
    <scope>NUCLEOTIDE SEQUENCE [LARGE SCALE GENOMIC DNA]</scope>
    <source>
        <strain evidence="1 2">USBA 36</strain>
    </source>
</reference>
<comment type="caution">
    <text evidence="1">The sequence shown here is derived from an EMBL/GenBank/DDBJ whole genome shotgun (WGS) entry which is preliminary data.</text>
</comment>
<name>A0A420WN48_9PROT</name>
<evidence type="ECO:0000313" key="2">
    <source>
        <dbReference type="Proteomes" id="UP000277424"/>
    </source>
</evidence>
<proteinExistence type="predicted"/>
<dbReference type="EMBL" id="RBIG01000001">
    <property type="protein sequence ID" value="RKQ72316.1"/>
    <property type="molecule type" value="Genomic_DNA"/>
</dbReference>
<evidence type="ECO:0008006" key="3">
    <source>
        <dbReference type="Google" id="ProtNLM"/>
    </source>
</evidence>
<dbReference type="AlphaFoldDB" id="A0A420WN48"/>
<organism evidence="1 2">
    <name type="scientific">Oceanibaculum indicum</name>
    <dbReference type="NCBI Taxonomy" id="526216"/>
    <lineage>
        <taxon>Bacteria</taxon>
        <taxon>Pseudomonadati</taxon>
        <taxon>Pseudomonadota</taxon>
        <taxon>Alphaproteobacteria</taxon>
        <taxon>Rhodospirillales</taxon>
        <taxon>Oceanibaculaceae</taxon>
        <taxon>Oceanibaculum</taxon>
    </lineage>
</organism>